<sequence>MADPTDSSLYLGQQPPARKSLPPFEGLRAFDAVARLGGVRKAAKWLDRDHAVLSRHLRKLEEWVGIALIERVPTGLVLTEAGKDYHASIAKSLDAISYATLDLMNQGIHHQLMIWSTPGFAQQWLSRRLASLEKANKGVEIELKPSVTEPDFLSHEANADIRFWSSYEDLDELPAHLRYQTFAESPIIPVASPDYLERHPEITSPSDLLAHQLLHENTTRTWELWLTSLGVDCGSGLKGPRLWQGNLTTDAARDGRGIALTNPMVASKHLSRGDLVWIGKDNPAFPPRPGYYVLIARRDRWDEASLRRFRTWLAGTVAKDMPELVPAA</sequence>
<dbReference type="InterPro" id="IPR005119">
    <property type="entry name" value="LysR_subst-bd"/>
</dbReference>
<keyword evidence="3" id="KW-0238">DNA-binding</keyword>
<comment type="caution">
    <text evidence="6">The sequence shown here is derived from an EMBL/GenBank/DDBJ whole genome shotgun (WGS) entry which is preliminary data.</text>
</comment>
<keyword evidence="2" id="KW-0805">Transcription regulation</keyword>
<evidence type="ECO:0000256" key="4">
    <source>
        <dbReference type="ARBA" id="ARBA00023163"/>
    </source>
</evidence>
<comment type="similarity">
    <text evidence="1">Belongs to the LysR transcriptional regulatory family.</text>
</comment>
<dbReference type="Gene3D" id="1.10.10.10">
    <property type="entry name" value="Winged helix-like DNA-binding domain superfamily/Winged helix DNA-binding domain"/>
    <property type="match status" value="1"/>
</dbReference>
<dbReference type="Pfam" id="PF00126">
    <property type="entry name" value="HTH_1"/>
    <property type="match status" value="1"/>
</dbReference>
<evidence type="ECO:0000256" key="1">
    <source>
        <dbReference type="ARBA" id="ARBA00009437"/>
    </source>
</evidence>
<feature type="domain" description="HTH lysR-type" evidence="5">
    <location>
        <begin position="22"/>
        <end position="79"/>
    </location>
</feature>
<dbReference type="InterPro" id="IPR000847">
    <property type="entry name" value="LysR_HTH_N"/>
</dbReference>
<proteinExistence type="inferred from homology"/>
<evidence type="ECO:0000313" key="6">
    <source>
        <dbReference type="EMBL" id="GGB80135.1"/>
    </source>
</evidence>
<dbReference type="PANTHER" id="PTHR30537:SF79">
    <property type="entry name" value="TRANSCRIPTIONAL REGULATOR-RELATED"/>
    <property type="match status" value="1"/>
</dbReference>
<keyword evidence="7" id="KW-1185">Reference proteome</keyword>
<gene>
    <name evidence="6" type="ORF">GCM10011503_31100</name>
</gene>
<dbReference type="InterPro" id="IPR036388">
    <property type="entry name" value="WH-like_DNA-bd_sf"/>
</dbReference>
<dbReference type="PROSITE" id="PS50931">
    <property type="entry name" value="HTH_LYSR"/>
    <property type="match status" value="1"/>
</dbReference>
<organism evidence="6 7">
    <name type="scientific">Henriciella pelagia</name>
    <dbReference type="NCBI Taxonomy" id="1977912"/>
    <lineage>
        <taxon>Bacteria</taxon>
        <taxon>Pseudomonadati</taxon>
        <taxon>Pseudomonadota</taxon>
        <taxon>Alphaproteobacteria</taxon>
        <taxon>Hyphomonadales</taxon>
        <taxon>Hyphomonadaceae</taxon>
        <taxon>Henriciella</taxon>
    </lineage>
</organism>
<dbReference type="EMBL" id="BMKF01000003">
    <property type="protein sequence ID" value="GGB80135.1"/>
    <property type="molecule type" value="Genomic_DNA"/>
</dbReference>
<dbReference type="PANTHER" id="PTHR30537">
    <property type="entry name" value="HTH-TYPE TRANSCRIPTIONAL REGULATOR"/>
    <property type="match status" value="1"/>
</dbReference>
<dbReference type="InterPro" id="IPR058163">
    <property type="entry name" value="LysR-type_TF_proteobact-type"/>
</dbReference>
<evidence type="ECO:0000313" key="7">
    <source>
        <dbReference type="Proteomes" id="UP000628854"/>
    </source>
</evidence>
<dbReference type="Pfam" id="PF03466">
    <property type="entry name" value="LysR_substrate"/>
    <property type="match status" value="1"/>
</dbReference>
<protein>
    <submittedName>
        <fullName evidence="6">LysR family transcriptional regulator</fullName>
    </submittedName>
</protein>
<dbReference type="Proteomes" id="UP000628854">
    <property type="component" value="Unassembled WGS sequence"/>
</dbReference>
<keyword evidence="4" id="KW-0804">Transcription</keyword>
<evidence type="ECO:0000259" key="5">
    <source>
        <dbReference type="PROSITE" id="PS50931"/>
    </source>
</evidence>
<dbReference type="InterPro" id="IPR036390">
    <property type="entry name" value="WH_DNA-bd_sf"/>
</dbReference>
<evidence type="ECO:0000256" key="2">
    <source>
        <dbReference type="ARBA" id="ARBA00023015"/>
    </source>
</evidence>
<name>A0ABQ1JZG7_9PROT</name>
<dbReference type="SUPFAM" id="SSF46785">
    <property type="entry name" value="Winged helix' DNA-binding domain"/>
    <property type="match status" value="1"/>
</dbReference>
<dbReference type="SUPFAM" id="SSF53850">
    <property type="entry name" value="Periplasmic binding protein-like II"/>
    <property type="match status" value="1"/>
</dbReference>
<reference evidence="7" key="1">
    <citation type="journal article" date="2019" name="Int. J. Syst. Evol. Microbiol.">
        <title>The Global Catalogue of Microorganisms (GCM) 10K type strain sequencing project: providing services to taxonomists for standard genome sequencing and annotation.</title>
        <authorList>
            <consortium name="The Broad Institute Genomics Platform"/>
            <consortium name="The Broad Institute Genome Sequencing Center for Infectious Disease"/>
            <person name="Wu L."/>
            <person name="Ma J."/>
        </authorList>
    </citation>
    <scope>NUCLEOTIDE SEQUENCE [LARGE SCALE GENOMIC DNA]</scope>
    <source>
        <strain evidence="7">CGMCC 1.15928</strain>
    </source>
</reference>
<accession>A0ABQ1JZG7</accession>
<dbReference type="Gene3D" id="3.40.190.10">
    <property type="entry name" value="Periplasmic binding protein-like II"/>
    <property type="match status" value="2"/>
</dbReference>
<evidence type="ECO:0000256" key="3">
    <source>
        <dbReference type="ARBA" id="ARBA00023125"/>
    </source>
</evidence>